<feature type="domain" description="PARG helical" evidence="9">
    <location>
        <begin position="798"/>
        <end position="913"/>
    </location>
</feature>
<evidence type="ECO:0000313" key="12">
    <source>
        <dbReference type="Proteomes" id="UP001607303"/>
    </source>
</evidence>
<keyword evidence="4" id="KW-0677">Repeat</keyword>
<accession>A0ABD2ALR3</accession>
<name>A0ABD2ALR3_VESMC</name>
<feature type="active site" evidence="6">
    <location>
        <position position="972"/>
    </location>
</feature>
<comment type="similarity">
    <text evidence="1">Belongs to the poly(ADP-ribose) glycohydrolase family.</text>
</comment>
<dbReference type="InterPro" id="IPR048362">
    <property type="entry name" value="PARG_helical"/>
</dbReference>
<protein>
    <recommendedName>
        <fullName evidence="2">poly(ADP-ribose) glycohydrolase</fullName>
        <ecNumber evidence="2">3.2.1.143</ecNumber>
    </recommendedName>
</protein>
<gene>
    <name evidence="11" type="ORF">V1477_020087</name>
</gene>
<dbReference type="SUPFAM" id="SSF52058">
    <property type="entry name" value="L domain-like"/>
    <property type="match status" value="2"/>
</dbReference>
<evidence type="ECO:0000256" key="7">
    <source>
        <dbReference type="PIRSR" id="PIRSR607724-2"/>
    </source>
</evidence>
<dbReference type="SMART" id="SM00364">
    <property type="entry name" value="LRR_BAC"/>
    <property type="match status" value="10"/>
</dbReference>
<dbReference type="AlphaFoldDB" id="A0ABD2ALR3"/>
<feature type="active site" evidence="6">
    <location>
        <position position="971"/>
    </location>
</feature>
<dbReference type="SMART" id="SM00369">
    <property type="entry name" value="LRR_TYP"/>
    <property type="match status" value="12"/>
</dbReference>
<evidence type="ECO:0000256" key="5">
    <source>
        <dbReference type="ARBA" id="ARBA00022801"/>
    </source>
</evidence>
<dbReference type="PANTHER" id="PTHR12837">
    <property type="entry name" value="POLY ADP-RIBOSE GLYCOHYDROLASE"/>
    <property type="match status" value="1"/>
</dbReference>
<dbReference type="FunFam" id="3.80.10.10:FF:000193">
    <property type="entry name" value="Leucine-rich repeat-containing protein 40"/>
    <property type="match status" value="1"/>
</dbReference>
<reference evidence="11 12" key="1">
    <citation type="journal article" date="2024" name="Ann. Entomol. Soc. Am.">
        <title>Genomic analyses of the southern and eastern yellowjacket wasps (Hymenoptera: Vespidae) reveal evolutionary signatures of social life.</title>
        <authorList>
            <person name="Catto M.A."/>
            <person name="Caine P.B."/>
            <person name="Orr S.E."/>
            <person name="Hunt B.G."/>
            <person name="Goodisman M.A.D."/>
        </authorList>
    </citation>
    <scope>NUCLEOTIDE SEQUENCE [LARGE SCALE GENOMIC DNA]</scope>
    <source>
        <strain evidence="11">232</strain>
        <tissue evidence="11">Head and thorax</tissue>
    </source>
</reference>
<feature type="domain" description="PARG catalytic Macro" evidence="8">
    <location>
        <begin position="922"/>
        <end position="1124"/>
    </location>
</feature>
<sequence>MSKSKKKINHCAVFKPRTKNDDNAELSNTMIICARKTGQLNLSSKGLFSVPKRVWTINELTEDELKELNFELDYDETEQRWWEQESLKTLDLSCNCLTTINARIRCLNDLTELDLHNNLLNKLPMEIGNLTKLITLDLSYNKLEVLPIQFYHLLELRNLNLKYNILKELDTGITDLIMLSHLDLSHNNLIELPIGMGYLVRLIFLDVSHNSLKYLPPDIMSMRALEKLIANTNELEELPSLSELRKVETIMFQNNKLTIFPDLSGCVALKELNLSENNIVDFNILHLEEVRKLKILMLGDNSIKAIPEGIIQLINLEYLDLSNNNISLIPVCIGIMPNLKKFSVEGNNIQNVRADIISCGTSRILKHLQQSIDTANVNVDDSLLSNTSTVVYPNKYMMKNTRMLSLAGHGLTDLSIEVLEDANAAGVTLIDLSRNHMRELPEMLSIITTVTDLKLTSNLLTHLPEWIGEKYEHLQALDLSKNHLLSLPSTIGLFKYLRNIDISFNRFTELPEDIYEISTLETLEANDNLIANIDVSLLKKLKRLAILNLANNNIDNVPAELGNLTNIRSLILFGNCFKNPRQAILAKSTDEILAYLRNRIPQQSIDHHQIRMLLQQRRMSKIEFSLDDEILSPDLFSDDNITINNSSHLTSSTSINVIEPEPINNISEWKGASMNEICKGLGTYDCQEFPPINPSANHTVLILLPIPIRGPPKPYPSHQTDKWSQGYVRMPHSTHSLYPIEQQSANRHCRYRWEIIQESLLQTLMSSHQLEKAILSYNHMYAHRWNFSALHHFFLEVMEEEEVSSFFKTLLPKMVHLALQLPVLITGAIPLLKSHSNASISLSQLQVSSLLANAFFCTFPRRNSANPQSEYSTYPHINFNRLFSAFRKDKLNRCQSVMEKFKVVPEGVITIQRRYILKHDIPKWDIIDKQFLPLHITSNGTIDTDGAGLLQVDFANKYVGGGVLGMGCVQEEIRFVICPELMVTMLVTEALDDTEALIVTGIERYSKYEGYSNSFKWSGDFIDETPRDSSGRRMTSVVAIDALYFTQPALQFDLNKITRELNKAYVGFVGCDLCKDNLPAVATGNWGCGAFRGNPKLKVLLQLMAASVAGRAMVYFTFGDTTLRDEIAEMYSHLVQQNITIARLFSLLLQYRESRIRHLDFYNFLYNKTRTKSTSPLTYNF</sequence>
<keyword evidence="5" id="KW-0378">Hydrolase</keyword>
<dbReference type="InterPro" id="IPR032675">
    <property type="entry name" value="LRR_dom_sf"/>
</dbReference>
<feature type="domain" description="Disease resistance R13L4/SHOC-2-like LRR" evidence="10">
    <location>
        <begin position="472"/>
        <end position="575"/>
    </location>
</feature>
<dbReference type="PRINTS" id="PR00019">
    <property type="entry name" value="LEURICHRPT"/>
</dbReference>
<dbReference type="Proteomes" id="UP001607303">
    <property type="component" value="Unassembled WGS sequence"/>
</dbReference>
<evidence type="ECO:0000259" key="9">
    <source>
        <dbReference type="Pfam" id="PF20811"/>
    </source>
</evidence>
<feature type="binding site" evidence="7">
    <location>
        <position position="956"/>
    </location>
    <ligand>
        <name>substrate</name>
    </ligand>
</feature>
<dbReference type="Pfam" id="PF05028">
    <property type="entry name" value="PARG_cat_C"/>
    <property type="match status" value="1"/>
</dbReference>
<keyword evidence="3" id="KW-0433">Leucine-rich repeat</keyword>
<feature type="binding site" evidence="7">
    <location>
        <position position="1011"/>
    </location>
    <ligand>
        <name>substrate</name>
    </ligand>
</feature>
<evidence type="ECO:0000313" key="11">
    <source>
        <dbReference type="EMBL" id="KAL2721267.1"/>
    </source>
</evidence>
<dbReference type="Gene3D" id="3.80.10.10">
    <property type="entry name" value="Ribonuclease Inhibitor"/>
    <property type="match status" value="2"/>
</dbReference>
<evidence type="ECO:0000256" key="6">
    <source>
        <dbReference type="PIRSR" id="PIRSR607724-1"/>
    </source>
</evidence>
<dbReference type="EC" id="3.2.1.143" evidence="2"/>
<dbReference type="GO" id="GO:0004649">
    <property type="term" value="F:poly(ADP-ribose) glycohydrolase activity"/>
    <property type="evidence" value="ECO:0007669"/>
    <property type="project" value="UniProtKB-EC"/>
</dbReference>
<feature type="active site" evidence="6">
    <location>
        <position position="953"/>
    </location>
</feature>
<evidence type="ECO:0000256" key="2">
    <source>
        <dbReference type="ARBA" id="ARBA00012255"/>
    </source>
</evidence>
<dbReference type="Pfam" id="PF20811">
    <property type="entry name" value="PARG_cat_N"/>
    <property type="match status" value="1"/>
</dbReference>
<dbReference type="Pfam" id="PF13855">
    <property type="entry name" value="LRR_8"/>
    <property type="match status" value="2"/>
</dbReference>
<evidence type="ECO:0000256" key="3">
    <source>
        <dbReference type="ARBA" id="ARBA00022614"/>
    </source>
</evidence>
<evidence type="ECO:0000256" key="1">
    <source>
        <dbReference type="ARBA" id="ARBA00009545"/>
    </source>
</evidence>
<dbReference type="InterPro" id="IPR001611">
    <property type="entry name" value="Leu-rich_rpt"/>
</dbReference>
<evidence type="ECO:0000259" key="8">
    <source>
        <dbReference type="Pfam" id="PF05028"/>
    </source>
</evidence>
<evidence type="ECO:0000256" key="4">
    <source>
        <dbReference type="ARBA" id="ARBA00022737"/>
    </source>
</evidence>
<dbReference type="EMBL" id="JAYRBN010000116">
    <property type="protein sequence ID" value="KAL2721267.1"/>
    <property type="molecule type" value="Genomic_DNA"/>
</dbReference>
<dbReference type="InterPro" id="IPR007724">
    <property type="entry name" value="Poly_GlycHdrlase"/>
</dbReference>
<organism evidence="11 12">
    <name type="scientific">Vespula maculifrons</name>
    <name type="common">Eastern yellow jacket</name>
    <name type="synonym">Wasp</name>
    <dbReference type="NCBI Taxonomy" id="7453"/>
    <lineage>
        <taxon>Eukaryota</taxon>
        <taxon>Metazoa</taxon>
        <taxon>Ecdysozoa</taxon>
        <taxon>Arthropoda</taxon>
        <taxon>Hexapoda</taxon>
        <taxon>Insecta</taxon>
        <taxon>Pterygota</taxon>
        <taxon>Neoptera</taxon>
        <taxon>Endopterygota</taxon>
        <taxon>Hymenoptera</taxon>
        <taxon>Apocrita</taxon>
        <taxon>Aculeata</taxon>
        <taxon>Vespoidea</taxon>
        <taxon>Vespidae</taxon>
        <taxon>Vespinae</taxon>
        <taxon>Vespula</taxon>
    </lineage>
</organism>
<comment type="caution">
    <text evidence="11">The sequence shown here is derived from an EMBL/GenBank/DDBJ whole genome shotgun (WGS) entry which is preliminary data.</text>
</comment>
<dbReference type="InterPro" id="IPR003591">
    <property type="entry name" value="Leu-rich_rpt_typical-subtyp"/>
</dbReference>
<feature type="binding site" evidence="7">
    <location>
        <position position="970"/>
    </location>
    <ligand>
        <name>substrate</name>
    </ligand>
</feature>
<dbReference type="Pfam" id="PF23598">
    <property type="entry name" value="LRR_14"/>
    <property type="match status" value="1"/>
</dbReference>
<dbReference type="InterPro" id="IPR055414">
    <property type="entry name" value="LRR_R13L4/SHOC2-like"/>
</dbReference>
<dbReference type="InterPro" id="IPR046372">
    <property type="entry name" value="PARG_cat_C"/>
</dbReference>
<keyword evidence="12" id="KW-1185">Reference proteome</keyword>
<dbReference type="PANTHER" id="PTHR12837:SF15">
    <property type="entry name" value="POLY(ADP-RIBOSE) GLYCOHYDROLASE"/>
    <property type="match status" value="1"/>
</dbReference>
<dbReference type="FunFam" id="3.80.10.10:FF:000116">
    <property type="entry name" value="Leucine-rich repeat-containing protein 40"/>
    <property type="match status" value="1"/>
</dbReference>
<evidence type="ECO:0000259" key="10">
    <source>
        <dbReference type="Pfam" id="PF23598"/>
    </source>
</evidence>
<dbReference type="PROSITE" id="PS51450">
    <property type="entry name" value="LRR"/>
    <property type="match status" value="5"/>
</dbReference>
<proteinExistence type="inferred from homology"/>